<sequence>MIAAHSSVRSVSGFFFATTPDQTNATTSRLVSKSLGSSPVQSLSMRLCCSTERCRSPKSFLLSCKSSRGSSGGRRSSNRNDDHDHDFLQASLLVPETMLHYRMRRQGFRENMKWQTSTQLVPYSVRTKESRDDVNSVGQDFLRRFQSPTIFLKISCDGDFLLPIIVGEFAIEKLLYSEWEEDGDDGDCPDQFQFVKNFVEKLGYEVKMVRITERVFNTYFAKLYLSKPGKKEIINVDVRPSDAINVANRCKAPIYVSKQIVLKDAVKIGYGMARVRDTKPTYDVYLDSAEEGPDLLTEELDLVRNMDRAVKEERYYDAANFRDQLLRLRKSRHDQ</sequence>
<protein>
    <submittedName>
        <fullName evidence="1">Bifunctional nuclease 2-like</fullName>
    </submittedName>
</protein>
<gene>
    <name evidence="1" type="ORF">OWV82_012643</name>
</gene>
<keyword evidence="2" id="KW-1185">Reference proteome</keyword>
<organism evidence="1 2">
    <name type="scientific">Melia azedarach</name>
    <name type="common">Chinaberry tree</name>
    <dbReference type="NCBI Taxonomy" id="155640"/>
    <lineage>
        <taxon>Eukaryota</taxon>
        <taxon>Viridiplantae</taxon>
        <taxon>Streptophyta</taxon>
        <taxon>Embryophyta</taxon>
        <taxon>Tracheophyta</taxon>
        <taxon>Spermatophyta</taxon>
        <taxon>Magnoliopsida</taxon>
        <taxon>eudicotyledons</taxon>
        <taxon>Gunneridae</taxon>
        <taxon>Pentapetalae</taxon>
        <taxon>rosids</taxon>
        <taxon>malvids</taxon>
        <taxon>Sapindales</taxon>
        <taxon>Meliaceae</taxon>
        <taxon>Melia</taxon>
    </lineage>
</organism>
<dbReference type="EMBL" id="CM051400">
    <property type="protein sequence ID" value="KAJ4714112.1"/>
    <property type="molecule type" value="Genomic_DNA"/>
</dbReference>
<accession>A0ACC1XRK2</accession>
<evidence type="ECO:0000313" key="1">
    <source>
        <dbReference type="EMBL" id="KAJ4714112.1"/>
    </source>
</evidence>
<name>A0ACC1XRK2_MELAZ</name>
<dbReference type="Proteomes" id="UP001164539">
    <property type="component" value="Chromosome 7"/>
</dbReference>
<evidence type="ECO:0000313" key="2">
    <source>
        <dbReference type="Proteomes" id="UP001164539"/>
    </source>
</evidence>
<comment type="caution">
    <text evidence="1">The sequence shown here is derived from an EMBL/GenBank/DDBJ whole genome shotgun (WGS) entry which is preliminary data.</text>
</comment>
<reference evidence="1 2" key="1">
    <citation type="journal article" date="2023" name="Science">
        <title>Complex scaffold remodeling in plant triterpene biosynthesis.</title>
        <authorList>
            <person name="De La Pena R."/>
            <person name="Hodgson H."/>
            <person name="Liu J.C."/>
            <person name="Stephenson M.J."/>
            <person name="Martin A.C."/>
            <person name="Owen C."/>
            <person name="Harkess A."/>
            <person name="Leebens-Mack J."/>
            <person name="Jimenez L.E."/>
            <person name="Osbourn A."/>
            <person name="Sattely E.S."/>
        </authorList>
    </citation>
    <scope>NUCLEOTIDE SEQUENCE [LARGE SCALE GENOMIC DNA]</scope>
    <source>
        <strain evidence="2">cv. JPN11</strain>
        <tissue evidence="1">Leaf</tissue>
    </source>
</reference>
<proteinExistence type="predicted"/>